<evidence type="ECO:0000256" key="1">
    <source>
        <dbReference type="ARBA" id="ARBA00023015"/>
    </source>
</evidence>
<dbReference type="CDD" id="cd07377">
    <property type="entry name" value="WHTH_GntR"/>
    <property type="match status" value="1"/>
</dbReference>
<protein>
    <submittedName>
        <fullName evidence="5">GntR family transcriptional regulator</fullName>
    </submittedName>
</protein>
<dbReference type="InterPro" id="IPR036390">
    <property type="entry name" value="WH_DNA-bd_sf"/>
</dbReference>
<reference evidence="5 6" key="1">
    <citation type="submission" date="2019-05" db="EMBL/GenBank/DDBJ databases">
        <title>We sequenced the genome of Paenibacillus hemerocallicola KCTC 33185 for further insight into its adaptation and study the phylogeny of Paenibacillus.</title>
        <authorList>
            <person name="Narsing Rao M.P."/>
        </authorList>
    </citation>
    <scope>NUCLEOTIDE SEQUENCE [LARGE SCALE GENOMIC DNA]</scope>
    <source>
        <strain evidence="5 6">KCTC 33185</strain>
    </source>
</reference>
<dbReference type="RefSeq" id="WP_139603900.1">
    <property type="nucleotide sequence ID" value="NZ_VDCQ01000027.1"/>
</dbReference>
<sequence length="232" mass="27052">MRFTSAVSSGKSLGEQAYETIRDAIITLRLEPGQTIYENELADSLHISRTPIRDALQLLVSERLVDILPQRNKQVAYISELKVKESSFVRLSLESSAFRLAAGDWRETERYAKAEKQIGRLLREQGEAAEQQDVVEFLRLDEEFHRCILQLAGNETLLEVVYHMRGHLNRFRYLAMKELVLTESLVHEHEELFERLKKRDENGVVKLLEHHLGKLDSEFPRLREQFPGYFKD</sequence>
<dbReference type="SUPFAM" id="SSF46785">
    <property type="entry name" value="Winged helix' DNA-binding domain"/>
    <property type="match status" value="1"/>
</dbReference>
<accession>A0A5C4T8I2</accession>
<evidence type="ECO:0000313" key="6">
    <source>
        <dbReference type="Proteomes" id="UP000307943"/>
    </source>
</evidence>
<evidence type="ECO:0000256" key="2">
    <source>
        <dbReference type="ARBA" id="ARBA00023125"/>
    </source>
</evidence>
<dbReference type="GO" id="GO:0003700">
    <property type="term" value="F:DNA-binding transcription factor activity"/>
    <property type="evidence" value="ECO:0007669"/>
    <property type="project" value="InterPro"/>
</dbReference>
<comment type="caution">
    <text evidence="5">The sequence shown here is derived from an EMBL/GenBank/DDBJ whole genome shotgun (WGS) entry which is preliminary data.</text>
</comment>
<evidence type="ECO:0000313" key="5">
    <source>
        <dbReference type="EMBL" id="TNJ64639.1"/>
    </source>
</evidence>
<dbReference type="InterPro" id="IPR000524">
    <property type="entry name" value="Tscrpt_reg_HTH_GntR"/>
</dbReference>
<dbReference type="PROSITE" id="PS50949">
    <property type="entry name" value="HTH_GNTR"/>
    <property type="match status" value="1"/>
</dbReference>
<keyword evidence="2" id="KW-0238">DNA-binding</keyword>
<dbReference type="Gene3D" id="1.10.10.10">
    <property type="entry name" value="Winged helix-like DNA-binding domain superfamily/Winged helix DNA-binding domain"/>
    <property type="match status" value="1"/>
</dbReference>
<dbReference type="Pfam" id="PF00392">
    <property type="entry name" value="GntR"/>
    <property type="match status" value="1"/>
</dbReference>
<dbReference type="SMART" id="SM00345">
    <property type="entry name" value="HTH_GNTR"/>
    <property type="match status" value="1"/>
</dbReference>
<keyword evidence="6" id="KW-1185">Reference proteome</keyword>
<gene>
    <name evidence="5" type="ORF">FE784_19535</name>
</gene>
<dbReference type="InterPro" id="IPR011711">
    <property type="entry name" value="GntR_C"/>
</dbReference>
<dbReference type="PANTHER" id="PTHR43537">
    <property type="entry name" value="TRANSCRIPTIONAL REGULATOR, GNTR FAMILY"/>
    <property type="match status" value="1"/>
</dbReference>
<name>A0A5C4T8I2_9BACL</name>
<dbReference type="OrthoDB" id="574518at2"/>
<evidence type="ECO:0000256" key="3">
    <source>
        <dbReference type="ARBA" id="ARBA00023163"/>
    </source>
</evidence>
<evidence type="ECO:0000259" key="4">
    <source>
        <dbReference type="PROSITE" id="PS50949"/>
    </source>
</evidence>
<dbReference type="InterPro" id="IPR008920">
    <property type="entry name" value="TF_FadR/GntR_C"/>
</dbReference>
<keyword evidence="1" id="KW-0805">Transcription regulation</keyword>
<dbReference type="InterPro" id="IPR036388">
    <property type="entry name" value="WH-like_DNA-bd_sf"/>
</dbReference>
<dbReference type="EMBL" id="VDCQ01000027">
    <property type="protein sequence ID" value="TNJ64639.1"/>
    <property type="molecule type" value="Genomic_DNA"/>
</dbReference>
<dbReference type="Proteomes" id="UP000307943">
    <property type="component" value="Unassembled WGS sequence"/>
</dbReference>
<proteinExistence type="predicted"/>
<dbReference type="SUPFAM" id="SSF48008">
    <property type="entry name" value="GntR ligand-binding domain-like"/>
    <property type="match status" value="1"/>
</dbReference>
<dbReference type="AlphaFoldDB" id="A0A5C4T8I2"/>
<organism evidence="5 6">
    <name type="scientific">Paenibacillus hemerocallicola</name>
    <dbReference type="NCBI Taxonomy" id="1172614"/>
    <lineage>
        <taxon>Bacteria</taxon>
        <taxon>Bacillati</taxon>
        <taxon>Bacillota</taxon>
        <taxon>Bacilli</taxon>
        <taxon>Bacillales</taxon>
        <taxon>Paenibacillaceae</taxon>
        <taxon>Paenibacillus</taxon>
    </lineage>
</organism>
<dbReference type="SMART" id="SM00895">
    <property type="entry name" value="FCD"/>
    <property type="match status" value="1"/>
</dbReference>
<dbReference type="PANTHER" id="PTHR43537:SF24">
    <property type="entry name" value="GLUCONATE OPERON TRANSCRIPTIONAL REPRESSOR"/>
    <property type="match status" value="1"/>
</dbReference>
<keyword evidence="3" id="KW-0804">Transcription</keyword>
<dbReference type="Gene3D" id="1.20.120.530">
    <property type="entry name" value="GntR ligand-binding domain-like"/>
    <property type="match status" value="1"/>
</dbReference>
<dbReference type="Pfam" id="PF07729">
    <property type="entry name" value="FCD"/>
    <property type="match status" value="1"/>
</dbReference>
<dbReference type="GO" id="GO:0003677">
    <property type="term" value="F:DNA binding"/>
    <property type="evidence" value="ECO:0007669"/>
    <property type="project" value="UniProtKB-KW"/>
</dbReference>
<feature type="domain" description="HTH gntR-type" evidence="4">
    <location>
        <begin position="11"/>
        <end position="78"/>
    </location>
</feature>